<dbReference type="AlphaFoldDB" id="A0A4Z2H7H6"/>
<proteinExistence type="predicted"/>
<evidence type="ECO:0000313" key="3">
    <source>
        <dbReference type="Proteomes" id="UP000314294"/>
    </source>
</evidence>
<evidence type="ECO:0000313" key="2">
    <source>
        <dbReference type="EMBL" id="TNN61888.1"/>
    </source>
</evidence>
<accession>A0A4Z2H7H6</accession>
<organism evidence="2 3">
    <name type="scientific">Liparis tanakae</name>
    <name type="common">Tanaka's snailfish</name>
    <dbReference type="NCBI Taxonomy" id="230148"/>
    <lineage>
        <taxon>Eukaryota</taxon>
        <taxon>Metazoa</taxon>
        <taxon>Chordata</taxon>
        <taxon>Craniata</taxon>
        <taxon>Vertebrata</taxon>
        <taxon>Euteleostomi</taxon>
        <taxon>Actinopterygii</taxon>
        <taxon>Neopterygii</taxon>
        <taxon>Teleostei</taxon>
        <taxon>Neoteleostei</taxon>
        <taxon>Acanthomorphata</taxon>
        <taxon>Eupercaria</taxon>
        <taxon>Perciformes</taxon>
        <taxon>Cottioidei</taxon>
        <taxon>Cottales</taxon>
        <taxon>Liparidae</taxon>
        <taxon>Liparis</taxon>
    </lineage>
</organism>
<dbReference type="EMBL" id="SRLO01000306">
    <property type="protein sequence ID" value="TNN61888.1"/>
    <property type="molecule type" value="Genomic_DNA"/>
</dbReference>
<protein>
    <submittedName>
        <fullName evidence="2">Uncharacterized protein</fullName>
    </submittedName>
</protein>
<feature type="compositionally biased region" description="Acidic residues" evidence="1">
    <location>
        <begin position="83"/>
        <end position="92"/>
    </location>
</feature>
<dbReference type="Proteomes" id="UP000314294">
    <property type="component" value="Unassembled WGS sequence"/>
</dbReference>
<sequence>MPATSQSSQHHKCQKLPHTSPTSRTKQKSNSTDLGVARAKEEPILGMDPNPASCDLWPAAFQQNGETGRLAAPRVGGGREGGREEEVEDGGGGDEGPQSGPDHRGGPTDLRVTCDATALWRCRPCEDLPTPPLQQTPACHRRECRPVAHVERFALKPLGGRRFIVCDDSGPALARRD</sequence>
<reference evidence="2 3" key="1">
    <citation type="submission" date="2019-03" db="EMBL/GenBank/DDBJ databases">
        <title>First draft genome of Liparis tanakae, snailfish: a comprehensive survey of snailfish specific genes.</title>
        <authorList>
            <person name="Kim W."/>
            <person name="Song I."/>
            <person name="Jeong J.-H."/>
            <person name="Kim D."/>
            <person name="Kim S."/>
            <person name="Ryu S."/>
            <person name="Song J.Y."/>
            <person name="Lee S.K."/>
        </authorList>
    </citation>
    <scope>NUCLEOTIDE SEQUENCE [LARGE SCALE GENOMIC DNA]</scope>
    <source>
        <tissue evidence="2">Muscle</tissue>
    </source>
</reference>
<comment type="caution">
    <text evidence="2">The sequence shown here is derived from an EMBL/GenBank/DDBJ whole genome shotgun (WGS) entry which is preliminary data.</text>
</comment>
<feature type="compositionally biased region" description="Polar residues" evidence="1">
    <location>
        <begin position="17"/>
        <end position="33"/>
    </location>
</feature>
<evidence type="ECO:0000256" key="1">
    <source>
        <dbReference type="SAM" id="MobiDB-lite"/>
    </source>
</evidence>
<feature type="region of interest" description="Disordered" evidence="1">
    <location>
        <begin position="1"/>
        <end position="109"/>
    </location>
</feature>
<keyword evidence="3" id="KW-1185">Reference proteome</keyword>
<gene>
    <name evidence="2" type="ORF">EYF80_027904</name>
</gene>
<name>A0A4Z2H7H6_9TELE</name>